<keyword evidence="1" id="KW-0472">Membrane</keyword>
<keyword evidence="1" id="KW-1133">Transmembrane helix</keyword>
<name>A0A4T2A2G6_9PSED</name>
<dbReference type="Proteomes" id="UP000307541">
    <property type="component" value="Unassembled WGS sequence"/>
</dbReference>
<evidence type="ECO:0000313" key="2">
    <source>
        <dbReference type="EMBL" id="TIH10817.1"/>
    </source>
</evidence>
<evidence type="ECO:0000256" key="1">
    <source>
        <dbReference type="SAM" id="Phobius"/>
    </source>
</evidence>
<organism evidence="2 3">
    <name type="scientific">Pseudomonas leptonychotis</name>
    <dbReference type="NCBI Taxonomy" id="2448482"/>
    <lineage>
        <taxon>Bacteria</taxon>
        <taxon>Pseudomonadati</taxon>
        <taxon>Pseudomonadota</taxon>
        <taxon>Gammaproteobacteria</taxon>
        <taxon>Pseudomonadales</taxon>
        <taxon>Pseudomonadaceae</taxon>
        <taxon>Pseudomonas</taxon>
    </lineage>
</organism>
<proteinExistence type="predicted"/>
<keyword evidence="3" id="KW-1185">Reference proteome</keyword>
<feature type="transmembrane region" description="Helical" evidence="1">
    <location>
        <begin position="7"/>
        <end position="29"/>
    </location>
</feature>
<dbReference type="EMBL" id="RFLV01000001">
    <property type="protein sequence ID" value="TIH10817.1"/>
    <property type="molecule type" value="Genomic_DNA"/>
</dbReference>
<dbReference type="RefSeq" id="WP_136664095.1">
    <property type="nucleotide sequence ID" value="NZ_RFLV01000001.1"/>
</dbReference>
<accession>A0A4T2A2G6</accession>
<feature type="transmembrane region" description="Helical" evidence="1">
    <location>
        <begin position="91"/>
        <end position="111"/>
    </location>
</feature>
<comment type="caution">
    <text evidence="2">The sequence shown here is derived from an EMBL/GenBank/DDBJ whole genome shotgun (WGS) entry which is preliminary data.</text>
</comment>
<protein>
    <submittedName>
        <fullName evidence="2">Uncharacterized protein</fullName>
    </submittedName>
</protein>
<evidence type="ECO:0000313" key="3">
    <source>
        <dbReference type="Proteomes" id="UP000307541"/>
    </source>
</evidence>
<keyword evidence="1" id="KW-0812">Transmembrane</keyword>
<feature type="transmembrane region" description="Helical" evidence="1">
    <location>
        <begin position="117"/>
        <end position="141"/>
    </location>
</feature>
<dbReference type="AlphaFoldDB" id="A0A4T2A2G6"/>
<reference evidence="2 3" key="1">
    <citation type="submission" date="2018-10" db="EMBL/GenBank/DDBJ databases">
        <title>Pseudomonas leptonychotis sp. nov., isolated from Weddell seals in Antarctica.</title>
        <authorList>
            <person name="Novakova D."/>
            <person name="Svec P."/>
            <person name="Kralova S."/>
            <person name="Kristofova L."/>
            <person name="Zeman M."/>
            <person name="Pantucek R."/>
            <person name="Maslanova I."/>
            <person name="Sedlacek I."/>
        </authorList>
    </citation>
    <scope>NUCLEOTIDE SEQUENCE [LARGE SCALE GENOMIC DNA]</scope>
    <source>
        <strain evidence="2 3">CCM 8849</strain>
    </source>
</reference>
<gene>
    <name evidence="2" type="ORF">D8779_09115</name>
</gene>
<feature type="transmembrane region" description="Helical" evidence="1">
    <location>
        <begin position="41"/>
        <end position="61"/>
    </location>
</feature>
<sequence>MKNQSGWTGLGALAVVLSAAMGALLAHYIVSSFDQTTPPVVQWGLLTVFLLPMGFAIQLWVNLNGTRETKGLSGSERRRIRVTVAEKIRQVQIALSFYMLSAIVIALGLWFSPASWAVYHAVTVFTGLSLGISVSSFFLILHEWREISNFKSTVFERSSRNKQLAKKLGALGPKSGK</sequence>